<dbReference type="PROSITE" id="PS50076">
    <property type="entry name" value="DNAJ_2"/>
    <property type="match status" value="1"/>
</dbReference>
<dbReference type="CDD" id="cd06257">
    <property type="entry name" value="DnaJ"/>
    <property type="match status" value="1"/>
</dbReference>
<dbReference type="SUPFAM" id="SSF46565">
    <property type="entry name" value="Chaperone J-domain"/>
    <property type="match status" value="1"/>
</dbReference>
<dbReference type="FunFam" id="1.10.287.110:FF:000224">
    <property type="entry name" value="TPR-repeat-containing chaperone protein DNAJ, putative"/>
    <property type="match status" value="1"/>
</dbReference>
<evidence type="ECO:0000256" key="1">
    <source>
        <dbReference type="SAM" id="MobiDB-lite"/>
    </source>
</evidence>
<dbReference type="AlphaFoldDB" id="A0A178M3J6"/>
<proteinExistence type="predicted"/>
<gene>
    <name evidence="3" type="ORF">A6A03_03700</name>
</gene>
<dbReference type="Gene3D" id="1.10.287.110">
    <property type="entry name" value="DnaJ domain"/>
    <property type="match status" value="1"/>
</dbReference>
<protein>
    <submittedName>
        <fullName evidence="3">Molecular chaperone DnaJ</fullName>
    </submittedName>
</protein>
<dbReference type="RefSeq" id="WP_066790310.1">
    <property type="nucleotide sequence ID" value="NZ_LWQS01000082.1"/>
</dbReference>
<feature type="compositionally biased region" description="Low complexity" evidence="1">
    <location>
        <begin position="181"/>
        <end position="254"/>
    </location>
</feature>
<dbReference type="SMART" id="SM00271">
    <property type="entry name" value="DnaJ"/>
    <property type="match status" value="1"/>
</dbReference>
<name>A0A178M3J6_9CHLR</name>
<dbReference type="PRINTS" id="PR00625">
    <property type="entry name" value="JDOMAIN"/>
</dbReference>
<sequence>MNDDFDQLDDYAILGIRPGAAPADIKQAYLKQISLYHPDRYAGASPAEQEYAARRARRINQAYQNLRRRRPSAPVTPVQRDYQAELYAQAQAHLAAGRRLQALATLRELQRINPWYRDCATLIAELEAEYQTPAPAGGPTISRRTLLTAAVGGLTLALLGWYGWRQLQGAMTAQELEHVPAAAPSPTAAPSAAPSPTAGPAATPSPTAAPAAAPSPTAAPAAAPSPTAAPATTPSPTAAPTTAPSPTTIAAGGPVVYQADFGPNSDWPTTSGNGWSVSASNGAYRIQANAGLGDIWAFRTSPIGADMVIEVEASVIGDWGGLMLRFNGPQRYLSFAINPASGQFRCDERNGDQRTLLAEGAFTFTERTRLSARLEGQSIELRINDQVVSIVTSATPPPDARYGLLARAERNATTATFSNLVIRALR</sequence>
<dbReference type="OrthoDB" id="9779889at2"/>
<dbReference type="Proteomes" id="UP000078287">
    <property type="component" value="Unassembled WGS sequence"/>
</dbReference>
<feature type="domain" description="J" evidence="2">
    <location>
        <begin position="9"/>
        <end position="71"/>
    </location>
</feature>
<dbReference type="EMBL" id="LWQS01000082">
    <property type="protein sequence ID" value="OAN42831.1"/>
    <property type="molecule type" value="Genomic_DNA"/>
</dbReference>
<comment type="caution">
    <text evidence="3">The sequence shown here is derived from an EMBL/GenBank/DDBJ whole genome shotgun (WGS) entry which is preliminary data.</text>
</comment>
<evidence type="ECO:0000313" key="3">
    <source>
        <dbReference type="EMBL" id="OAN42831.1"/>
    </source>
</evidence>
<dbReference type="InterPro" id="IPR036869">
    <property type="entry name" value="J_dom_sf"/>
</dbReference>
<dbReference type="Gene3D" id="2.60.120.560">
    <property type="entry name" value="Exo-inulinase, domain 1"/>
    <property type="match status" value="1"/>
</dbReference>
<feature type="region of interest" description="Disordered" evidence="1">
    <location>
        <begin position="181"/>
        <end position="268"/>
    </location>
</feature>
<evidence type="ECO:0000313" key="4">
    <source>
        <dbReference type="Proteomes" id="UP000078287"/>
    </source>
</evidence>
<dbReference type="InterPro" id="IPR001623">
    <property type="entry name" value="DnaJ_domain"/>
</dbReference>
<evidence type="ECO:0000259" key="2">
    <source>
        <dbReference type="PROSITE" id="PS50076"/>
    </source>
</evidence>
<keyword evidence="4" id="KW-1185">Reference proteome</keyword>
<organism evidence="3 4">
    <name type="scientific">Chloroflexus islandicus</name>
    <dbReference type="NCBI Taxonomy" id="1707952"/>
    <lineage>
        <taxon>Bacteria</taxon>
        <taxon>Bacillati</taxon>
        <taxon>Chloroflexota</taxon>
        <taxon>Chloroflexia</taxon>
        <taxon>Chloroflexales</taxon>
        <taxon>Chloroflexineae</taxon>
        <taxon>Chloroflexaceae</taxon>
        <taxon>Chloroflexus</taxon>
    </lineage>
</organism>
<dbReference type="Pfam" id="PF00226">
    <property type="entry name" value="DnaJ"/>
    <property type="match status" value="1"/>
</dbReference>
<accession>A0A178M3J6</accession>
<reference evidence="3 4" key="1">
    <citation type="submission" date="2016-04" db="EMBL/GenBank/DDBJ databases">
        <title>Chloroflexus islandicus sp. nov., a thermophilic filamentous anoxygenic phototrophic bacterium from geyser Strokkur (Iceland).</title>
        <authorList>
            <person name="Gaisin V.A."/>
            <person name="Kalashnikov A.M."/>
            <person name="Sukhacheva M.V."/>
            <person name="Grouzdev D.S."/>
            <person name="Ivanov T.M."/>
            <person name="Kuznetsov B."/>
            <person name="Gorlenko V.M."/>
        </authorList>
    </citation>
    <scope>NUCLEOTIDE SEQUENCE [LARGE SCALE GENOMIC DNA]</scope>
    <source>
        <strain evidence="4">isl-2</strain>
    </source>
</reference>
<dbReference type="STRING" id="1707952.A6A03_03700"/>